<reference evidence="2 3" key="1">
    <citation type="submission" date="2020-07" db="EMBL/GenBank/DDBJ databases">
        <title>Sequencing the genomes of 1000 actinobacteria strains.</title>
        <authorList>
            <person name="Klenk H.-P."/>
        </authorList>
    </citation>
    <scope>NUCLEOTIDE SEQUENCE [LARGE SCALE GENOMIC DNA]</scope>
    <source>
        <strain evidence="2 3">DSM 45927</strain>
    </source>
</reference>
<dbReference type="AlphaFoldDB" id="A0A853BH50"/>
<sequence>MSLGTSDLILYAVVVLVAVLVVANTVTARRRRADRPAPVRPAAPLLQPLPRDLVERATALVRQGKQIAAVKLIRDRTGYDLRSAKEVSDALAQGRSIPTLPEPGAGPAGGSLADRARALRDQDRMADAIRLVATETGMSETEATRFVTGLD</sequence>
<keyword evidence="2" id="KW-0689">Ribosomal protein</keyword>
<evidence type="ECO:0000313" key="2">
    <source>
        <dbReference type="EMBL" id="NYI94065.1"/>
    </source>
</evidence>
<keyword evidence="1" id="KW-1133">Transmembrane helix</keyword>
<evidence type="ECO:0000256" key="1">
    <source>
        <dbReference type="SAM" id="Phobius"/>
    </source>
</evidence>
<evidence type="ECO:0000313" key="3">
    <source>
        <dbReference type="Proteomes" id="UP000575985"/>
    </source>
</evidence>
<proteinExistence type="predicted"/>
<feature type="transmembrane region" description="Helical" evidence="1">
    <location>
        <begin position="6"/>
        <end position="26"/>
    </location>
</feature>
<name>A0A853BH50_9ACTN</name>
<keyword evidence="3" id="KW-1185">Reference proteome</keyword>
<protein>
    <submittedName>
        <fullName evidence="2">Ribosomal protein L7/L12</fullName>
    </submittedName>
</protein>
<accession>A0A853BH50</accession>
<dbReference type="Proteomes" id="UP000575985">
    <property type="component" value="Unassembled WGS sequence"/>
</dbReference>
<keyword evidence="1" id="KW-0472">Membrane</keyword>
<dbReference type="GO" id="GO:0005840">
    <property type="term" value="C:ribosome"/>
    <property type="evidence" value="ECO:0007669"/>
    <property type="project" value="UniProtKB-KW"/>
</dbReference>
<comment type="caution">
    <text evidence="2">The sequence shown here is derived from an EMBL/GenBank/DDBJ whole genome shotgun (WGS) entry which is preliminary data.</text>
</comment>
<keyword evidence="2" id="KW-0687">Ribonucleoprotein</keyword>
<gene>
    <name evidence="2" type="ORF">HNR12_000342</name>
</gene>
<organism evidence="2 3">
    <name type="scientific">Streptomonospora nanhaiensis</name>
    <dbReference type="NCBI Taxonomy" id="1323731"/>
    <lineage>
        <taxon>Bacteria</taxon>
        <taxon>Bacillati</taxon>
        <taxon>Actinomycetota</taxon>
        <taxon>Actinomycetes</taxon>
        <taxon>Streptosporangiales</taxon>
        <taxon>Nocardiopsidaceae</taxon>
        <taxon>Streptomonospora</taxon>
    </lineage>
</organism>
<dbReference type="RefSeq" id="WP_246424979.1">
    <property type="nucleotide sequence ID" value="NZ_JACCFO010000001.1"/>
</dbReference>
<keyword evidence="1" id="KW-0812">Transmembrane</keyword>
<dbReference type="EMBL" id="JACCFO010000001">
    <property type="protein sequence ID" value="NYI94065.1"/>
    <property type="molecule type" value="Genomic_DNA"/>
</dbReference>